<accession>A0A4S4D538</accession>
<dbReference type="Gene3D" id="1.25.40.120">
    <property type="entry name" value="Protein prenylyltransferase"/>
    <property type="match status" value="1"/>
</dbReference>
<comment type="similarity">
    <text evidence="1 6">Belongs to the protein prenyltransferase subunit alpha family.</text>
</comment>
<evidence type="ECO:0000256" key="6">
    <source>
        <dbReference type="RuleBase" id="RU367120"/>
    </source>
</evidence>
<keyword evidence="3 6" id="KW-0808">Transferase</keyword>
<gene>
    <name evidence="8" type="ORF">TEA_011992</name>
</gene>
<dbReference type="PROSITE" id="PS51450">
    <property type="entry name" value="LRR"/>
    <property type="match status" value="1"/>
</dbReference>
<feature type="region of interest" description="Disordered" evidence="7">
    <location>
        <begin position="1"/>
        <end position="40"/>
    </location>
</feature>
<dbReference type="GO" id="GO:0004663">
    <property type="term" value="F:Rab geranylgeranyltransferase activity"/>
    <property type="evidence" value="ECO:0007669"/>
    <property type="project" value="UniProtKB-UniRule"/>
</dbReference>
<proteinExistence type="inferred from homology"/>
<dbReference type="GO" id="GO:0005968">
    <property type="term" value="C:Rab-protein geranylgeranyltransferase complex"/>
    <property type="evidence" value="ECO:0007669"/>
    <property type="project" value="TreeGrafter"/>
</dbReference>
<evidence type="ECO:0000313" key="8">
    <source>
        <dbReference type="EMBL" id="THF96365.1"/>
    </source>
</evidence>
<dbReference type="PANTHER" id="PTHR11129:SF2">
    <property type="entry name" value="GERANYLGERANYL TRANSFERASE TYPE-2 SUBUNIT ALPHA"/>
    <property type="match status" value="1"/>
</dbReference>
<dbReference type="SUPFAM" id="SSF52075">
    <property type="entry name" value="Outer arm dynein light chain 1"/>
    <property type="match status" value="1"/>
</dbReference>
<evidence type="ECO:0000256" key="1">
    <source>
        <dbReference type="ARBA" id="ARBA00006734"/>
    </source>
</evidence>
<keyword evidence="2 6" id="KW-0637">Prenyltransferase</keyword>
<evidence type="ECO:0000313" key="9">
    <source>
        <dbReference type="Proteomes" id="UP000306102"/>
    </source>
</evidence>
<dbReference type="Pfam" id="PF01239">
    <property type="entry name" value="PPTA"/>
    <property type="match status" value="3"/>
</dbReference>
<organism evidence="8 9">
    <name type="scientific">Camellia sinensis var. sinensis</name>
    <name type="common">China tea</name>
    <dbReference type="NCBI Taxonomy" id="542762"/>
    <lineage>
        <taxon>Eukaryota</taxon>
        <taxon>Viridiplantae</taxon>
        <taxon>Streptophyta</taxon>
        <taxon>Embryophyta</taxon>
        <taxon>Tracheophyta</taxon>
        <taxon>Spermatophyta</taxon>
        <taxon>Magnoliopsida</taxon>
        <taxon>eudicotyledons</taxon>
        <taxon>Gunneridae</taxon>
        <taxon>Pentapetalae</taxon>
        <taxon>asterids</taxon>
        <taxon>Ericales</taxon>
        <taxon>Theaceae</taxon>
        <taxon>Camellia</taxon>
    </lineage>
</organism>
<feature type="region of interest" description="Disordered" evidence="7">
    <location>
        <begin position="472"/>
        <end position="500"/>
    </location>
</feature>
<comment type="caution">
    <text evidence="8">The sequence shown here is derived from an EMBL/GenBank/DDBJ whole genome shotgun (WGS) entry which is preliminary data.</text>
</comment>
<dbReference type="InterPro" id="IPR032675">
    <property type="entry name" value="LRR_dom_sf"/>
</dbReference>
<dbReference type="InterPro" id="IPR002088">
    <property type="entry name" value="Prenyl_trans_a"/>
</dbReference>
<feature type="compositionally biased region" description="Basic and acidic residues" evidence="7">
    <location>
        <begin position="14"/>
        <end position="25"/>
    </location>
</feature>
<comment type="catalytic activity">
    <reaction evidence="5 6">
        <text>geranylgeranyl diphosphate + L-cysteinyl-[protein] = S-geranylgeranyl-L-cysteinyl-[protein] + diphosphate</text>
        <dbReference type="Rhea" id="RHEA:21240"/>
        <dbReference type="Rhea" id="RHEA-COMP:10131"/>
        <dbReference type="Rhea" id="RHEA-COMP:11537"/>
        <dbReference type="ChEBI" id="CHEBI:29950"/>
        <dbReference type="ChEBI" id="CHEBI:33019"/>
        <dbReference type="ChEBI" id="CHEBI:57533"/>
        <dbReference type="ChEBI" id="CHEBI:86021"/>
        <dbReference type="EC" id="2.5.1.60"/>
    </reaction>
</comment>
<dbReference type="SUPFAM" id="SSF48439">
    <property type="entry name" value="Protein prenylyltransferase"/>
    <property type="match status" value="1"/>
</dbReference>
<dbReference type="EMBL" id="SDRB02012939">
    <property type="protein sequence ID" value="THF96365.1"/>
    <property type="molecule type" value="Genomic_DNA"/>
</dbReference>
<dbReference type="AlphaFoldDB" id="A0A4S4D538"/>
<protein>
    <recommendedName>
        <fullName evidence="6">Geranylgeranyl transferase type-2 subunit alpha</fullName>
        <ecNumber evidence="6">2.5.1.60</ecNumber>
    </recommendedName>
    <alternativeName>
        <fullName evidence="6">Geranylgeranyl transferase type II subunit alpha</fullName>
    </alternativeName>
</protein>
<reference evidence="8 9" key="1">
    <citation type="journal article" date="2018" name="Proc. Natl. Acad. Sci. U.S.A.">
        <title>Draft genome sequence of Camellia sinensis var. sinensis provides insights into the evolution of the tea genome and tea quality.</title>
        <authorList>
            <person name="Wei C."/>
            <person name="Yang H."/>
            <person name="Wang S."/>
            <person name="Zhao J."/>
            <person name="Liu C."/>
            <person name="Gao L."/>
            <person name="Xia E."/>
            <person name="Lu Y."/>
            <person name="Tai Y."/>
            <person name="She G."/>
            <person name="Sun J."/>
            <person name="Cao H."/>
            <person name="Tong W."/>
            <person name="Gao Q."/>
            <person name="Li Y."/>
            <person name="Deng W."/>
            <person name="Jiang X."/>
            <person name="Wang W."/>
            <person name="Chen Q."/>
            <person name="Zhang S."/>
            <person name="Li H."/>
            <person name="Wu J."/>
            <person name="Wang P."/>
            <person name="Li P."/>
            <person name="Shi C."/>
            <person name="Zheng F."/>
            <person name="Jian J."/>
            <person name="Huang B."/>
            <person name="Shan D."/>
            <person name="Shi M."/>
            <person name="Fang C."/>
            <person name="Yue Y."/>
            <person name="Li F."/>
            <person name="Li D."/>
            <person name="Wei S."/>
            <person name="Han B."/>
            <person name="Jiang C."/>
            <person name="Yin Y."/>
            <person name="Xia T."/>
            <person name="Zhang Z."/>
            <person name="Bennetzen J.L."/>
            <person name="Zhao S."/>
            <person name="Wan X."/>
        </authorList>
    </citation>
    <scope>NUCLEOTIDE SEQUENCE [LARGE SCALE GENOMIC DNA]</scope>
    <source>
        <strain evidence="9">cv. Shuchazao</strain>
        <tissue evidence="8">Leaf</tissue>
    </source>
</reference>
<evidence type="ECO:0000256" key="7">
    <source>
        <dbReference type="SAM" id="MobiDB-lite"/>
    </source>
</evidence>
<dbReference type="PROSITE" id="PS51147">
    <property type="entry name" value="PFTA"/>
    <property type="match status" value="3"/>
</dbReference>
<dbReference type="STRING" id="542762.A0A4S4D538"/>
<dbReference type="EC" id="2.5.1.60" evidence="6"/>
<evidence type="ECO:0000256" key="3">
    <source>
        <dbReference type="ARBA" id="ARBA00022679"/>
    </source>
</evidence>
<dbReference type="Proteomes" id="UP000306102">
    <property type="component" value="Unassembled WGS sequence"/>
</dbReference>
<keyword evidence="9" id="KW-1185">Reference proteome</keyword>
<dbReference type="Gene3D" id="3.80.10.10">
    <property type="entry name" value="Ribonuclease Inhibitor"/>
    <property type="match status" value="1"/>
</dbReference>
<dbReference type="GO" id="GO:0097354">
    <property type="term" value="P:prenylation"/>
    <property type="evidence" value="ECO:0007669"/>
    <property type="project" value="UniProtKB-UniRule"/>
</dbReference>
<keyword evidence="4" id="KW-0677">Repeat</keyword>
<comment type="function">
    <text evidence="6">Catalyzes the transfer of a geranyl-geranyl moiety from geranyl-geranyl pyrophosphate to cysteines occuring in specific C-terminal amino acid sequences.</text>
</comment>
<evidence type="ECO:0000256" key="2">
    <source>
        <dbReference type="ARBA" id="ARBA00022602"/>
    </source>
</evidence>
<dbReference type="PANTHER" id="PTHR11129">
    <property type="entry name" value="PROTEIN FARNESYLTRANSFERASE ALPHA SUBUNIT/RAB GERANYLGERANYL TRANSFERASE ALPHA SUBUNIT"/>
    <property type="match status" value="1"/>
</dbReference>
<evidence type="ECO:0000256" key="5">
    <source>
        <dbReference type="ARBA" id="ARBA00047658"/>
    </source>
</evidence>
<name>A0A4S4D538_CAMSN</name>
<dbReference type="InterPro" id="IPR001611">
    <property type="entry name" value="Leu-rich_rpt"/>
</dbReference>
<feature type="compositionally biased region" description="Basic and acidic residues" evidence="7">
    <location>
        <begin position="483"/>
        <end position="500"/>
    </location>
</feature>
<evidence type="ECO:0000256" key="4">
    <source>
        <dbReference type="ARBA" id="ARBA00022737"/>
    </source>
</evidence>
<sequence length="552" mass="62216">MAGKRSPHIGLYEMSEKESRSEVTRRGHLGPGGRMSKSPGISQRRACVLTCYTKEALEVNVRLLETNPKYLTAWNYRKFAVEHILNHSETDTEIDPDFSKSIYSEELRVTERALAKNYRSYGAWYHCKWVLSKGHSSIDQELQLLGVFLKKDSRNFRAWNYRRFVAALKNRSDEDELHFTTDLINENFIKVENPLLVLPGHLMVLILMYQQMVSWILVLHLLSQLMLARLLTAHDAMMSYDKTPETCKMVRSEEVKELYSDLMTLDLPHSQYYKDEYSLVVLKQLTSSPESLLRHCCHYRDSASSGTNNYICLRLNNLSLSHIGSIEKLLWVQMLDLSHNQLSSIEGLEAMQLLSCLNLSNNKMGSFFCPGAFKTAEVIESVGYLIQRNRCTRYRHKKAGPALGCGVGGLKTDFGPIITRPNDGKIMLQPNSTSLGLGELGQAVKPSEGKFGLTTPMAHVFQNLRRDLGSSQTSRFMNSIPIDPEKRDAPMSSLGDREKEMGGSCHVLDVVQLVCSSFATDIAVEQQRTLDDAVSDGGNWAATNMSPSMHVG</sequence>